<evidence type="ECO:0000256" key="6">
    <source>
        <dbReference type="ARBA" id="ARBA00022989"/>
    </source>
</evidence>
<evidence type="ECO:0000256" key="4">
    <source>
        <dbReference type="ARBA" id="ARBA00022692"/>
    </source>
</evidence>
<evidence type="ECO:0000256" key="1">
    <source>
        <dbReference type="ARBA" id="ARBA00004127"/>
    </source>
</evidence>
<keyword evidence="10" id="KW-1185">Reference proteome</keyword>
<keyword evidence="7 8" id="KW-0472">Membrane</keyword>
<feature type="transmembrane region" description="Helical" evidence="8">
    <location>
        <begin position="349"/>
        <end position="369"/>
    </location>
</feature>
<feature type="transmembrane region" description="Helical" evidence="8">
    <location>
        <begin position="127"/>
        <end position="148"/>
    </location>
</feature>
<dbReference type="Gene3D" id="1.20.1250.20">
    <property type="entry name" value="MFS general substrate transporter like domains"/>
    <property type="match status" value="1"/>
</dbReference>
<keyword evidence="6 8" id="KW-1133">Transmembrane helix</keyword>
<evidence type="ECO:0000256" key="7">
    <source>
        <dbReference type="ARBA" id="ARBA00023136"/>
    </source>
</evidence>
<dbReference type="GO" id="GO:0012505">
    <property type="term" value="C:endomembrane system"/>
    <property type="evidence" value="ECO:0007669"/>
    <property type="project" value="UniProtKB-SubCell"/>
</dbReference>
<keyword evidence="8" id="KW-0926">Vacuole</keyword>
<dbReference type="Pfam" id="PF02487">
    <property type="entry name" value="CLN3"/>
    <property type="match status" value="1"/>
</dbReference>
<dbReference type="PIRSF" id="PIRSF015974">
    <property type="entry name" value="CLN3_BTN1"/>
    <property type="match status" value="1"/>
</dbReference>
<feature type="transmembrane region" description="Helical" evidence="8">
    <location>
        <begin position="319"/>
        <end position="337"/>
    </location>
</feature>
<dbReference type="PRINTS" id="PR01315">
    <property type="entry name" value="BATTENIN"/>
</dbReference>
<comment type="caution">
    <text evidence="9">The sequence shown here is derived from an EMBL/GenBank/DDBJ whole genome shotgun (WGS) entry which is preliminary data.</text>
</comment>
<dbReference type="OrthoDB" id="5965864at2759"/>
<dbReference type="PANTHER" id="PTHR10981">
    <property type="entry name" value="BATTENIN"/>
    <property type="match status" value="1"/>
</dbReference>
<feature type="transmembrane region" description="Helical" evidence="8">
    <location>
        <begin position="375"/>
        <end position="394"/>
    </location>
</feature>
<evidence type="ECO:0000313" key="9">
    <source>
        <dbReference type="EMBL" id="TPX08612.1"/>
    </source>
</evidence>
<evidence type="ECO:0000256" key="2">
    <source>
        <dbReference type="ARBA" id="ARBA00007467"/>
    </source>
</evidence>
<dbReference type="GO" id="GO:0006865">
    <property type="term" value="P:amino acid transport"/>
    <property type="evidence" value="ECO:0007669"/>
    <property type="project" value="UniProtKB-KW"/>
</dbReference>
<dbReference type="InterPro" id="IPR018460">
    <property type="entry name" value="Battenin_disease_Cln3_subgr"/>
</dbReference>
<protein>
    <recommendedName>
        <fullName evidence="8">Protein BTN</fullName>
    </recommendedName>
</protein>
<dbReference type="GeneID" id="41977398"/>
<evidence type="ECO:0000256" key="3">
    <source>
        <dbReference type="ARBA" id="ARBA00022448"/>
    </source>
</evidence>
<dbReference type="InterPro" id="IPR036259">
    <property type="entry name" value="MFS_trans_sf"/>
</dbReference>
<organism evidence="9 10">
    <name type="scientific">Thyridium curvatum</name>
    <dbReference type="NCBI Taxonomy" id="1093900"/>
    <lineage>
        <taxon>Eukaryota</taxon>
        <taxon>Fungi</taxon>
        <taxon>Dikarya</taxon>
        <taxon>Ascomycota</taxon>
        <taxon>Pezizomycotina</taxon>
        <taxon>Sordariomycetes</taxon>
        <taxon>Sordariomycetidae</taxon>
        <taxon>Thyridiales</taxon>
        <taxon>Thyridiaceae</taxon>
        <taxon>Thyridium</taxon>
    </lineage>
</organism>
<reference evidence="9 10" key="1">
    <citation type="submission" date="2019-06" db="EMBL/GenBank/DDBJ databases">
        <title>Draft genome sequence of the filamentous fungus Phialemoniopsis curvata isolated from diesel fuel.</title>
        <authorList>
            <person name="Varaljay V.A."/>
            <person name="Lyon W.J."/>
            <person name="Crouch A.L."/>
            <person name="Drake C.E."/>
            <person name="Hollomon J.M."/>
            <person name="Nadeau L.J."/>
            <person name="Nunn H.S."/>
            <person name="Stevenson B.S."/>
            <person name="Bojanowski C.L."/>
            <person name="Crookes-Goodson W.J."/>
        </authorList>
    </citation>
    <scope>NUCLEOTIDE SEQUENCE [LARGE SCALE GENOMIC DNA]</scope>
    <source>
        <strain evidence="9 10">D216</strain>
    </source>
</reference>
<dbReference type="Proteomes" id="UP000319257">
    <property type="component" value="Unassembled WGS sequence"/>
</dbReference>
<feature type="transmembrane region" description="Helical" evidence="8">
    <location>
        <begin position="102"/>
        <end position="121"/>
    </location>
</feature>
<dbReference type="RefSeq" id="XP_030990323.1">
    <property type="nucleotide sequence ID" value="XM_031144969.1"/>
</dbReference>
<keyword evidence="5" id="KW-0029">Amino-acid transport</keyword>
<accession>A0A507AHQ4</accession>
<sequence length="456" mass="48909">MSRSPASSGLLPLPLPGSTSSSWARYKSRFASVFRSADTSVIVAFWLFGLINNVLYVIILTAAQDLVGADVPKGVVLLADVLPSFFTKLIAPYFIHRVPYRLRILILAALSSAGMLLVALTPSTSSVAVKLVGVVLASLSSGGGELSFLGLTHYYGHMSLAAWGSGTGGAGLIGAGLYVMLTDWIGFSVKTSLLASAVLPAFMVLSFFGILPLGPLQQGSAKTYAAVPDQDLEDEDLEDIPTGDAASSLLAPGPGVASAAISAHPGHDTSFVANLKRAKSLFFPYMLPLLLVYIAEYTINQGVAPTLLFPLDSSPFSEFRSFYPFYGFLYQLGVFISRSSTPFLRIHHLYVPSFLQVGNLILLTLHALLNFIPSVYIIFVVIFWEGLLGGAVYVNTFAEIMENVSPAEREFSLGATTVSDSGGICIAGFVGMVMEVWLCNWQTQHGRDYCKRIEAS</sequence>
<keyword evidence="4 8" id="KW-0812">Transmembrane</keyword>
<comment type="similarity">
    <text evidence="2 8">Belongs to the battenin family.</text>
</comment>
<dbReference type="GO" id="GO:0005774">
    <property type="term" value="C:vacuolar membrane"/>
    <property type="evidence" value="ECO:0007669"/>
    <property type="project" value="UniProtKB-SubCell"/>
</dbReference>
<dbReference type="InParanoid" id="A0A507AHQ4"/>
<evidence type="ECO:0000256" key="5">
    <source>
        <dbReference type="ARBA" id="ARBA00022970"/>
    </source>
</evidence>
<dbReference type="EMBL" id="SKBQ01000076">
    <property type="protein sequence ID" value="TPX08612.1"/>
    <property type="molecule type" value="Genomic_DNA"/>
</dbReference>
<comment type="subcellular location">
    <subcellularLocation>
        <location evidence="1">Endomembrane system</location>
        <topology evidence="1">Multi-pass membrane protein</topology>
    </subcellularLocation>
    <subcellularLocation>
        <location evidence="8">Vacuole membrane</location>
        <topology evidence="8">Multi-pass membrane protein</topology>
    </subcellularLocation>
</comment>
<dbReference type="AlphaFoldDB" id="A0A507AHQ4"/>
<dbReference type="InterPro" id="IPR003492">
    <property type="entry name" value="Battenin_disease_Cln3"/>
</dbReference>
<feature type="transmembrane region" description="Helical" evidence="8">
    <location>
        <begin position="193"/>
        <end position="213"/>
    </location>
</feature>
<feature type="transmembrane region" description="Helical" evidence="8">
    <location>
        <begin position="281"/>
        <end position="299"/>
    </location>
</feature>
<gene>
    <name evidence="9" type="ORF">E0L32_009951</name>
</gene>
<evidence type="ECO:0000256" key="8">
    <source>
        <dbReference type="RuleBase" id="RU361113"/>
    </source>
</evidence>
<dbReference type="PANTHER" id="PTHR10981:SF0">
    <property type="entry name" value="BATTENIN"/>
    <property type="match status" value="1"/>
</dbReference>
<dbReference type="GO" id="GO:0051453">
    <property type="term" value="P:regulation of intracellular pH"/>
    <property type="evidence" value="ECO:0007669"/>
    <property type="project" value="TreeGrafter"/>
</dbReference>
<keyword evidence="3" id="KW-0813">Transport</keyword>
<dbReference type="FunCoup" id="A0A507AHQ4">
    <property type="interactions" value="105"/>
</dbReference>
<name>A0A507AHQ4_9PEZI</name>
<evidence type="ECO:0000313" key="10">
    <source>
        <dbReference type="Proteomes" id="UP000319257"/>
    </source>
</evidence>
<feature type="transmembrane region" description="Helical" evidence="8">
    <location>
        <begin position="41"/>
        <end position="63"/>
    </location>
</feature>
<dbReference type="STRING" id="1093900.A0A507AHQ4"/>
<dbReference type="SUPFAM" id="SSF103473">
    <property type="entry name" value="MFS general substrate transporter"/>
    <property type="match status" value="1"/>
</dbReference>
<feature type="transmembrane region" description="Helical" evidence="8">
    <location>
        <begin position="75"/>
        <end position="95"/>
    </location>
</feature>
<feature type="transmembrane region" description="Helical" evidence="8">
    <location>
        <begin position="160"/>
        <end position="181"/>
    </location>
</feature>
<proteinExistence type="inferred from homology"/>